<feature type="domain" description="Protein kinase" evidence="8">
    <location>
        <begin position="99"/>
        <end position="327"/>
    </location>
</feature>
<dbReference type="SUPFAM" id="SSF56112">
    <property type="entry name" value="Protein kinase-like (PK-like)"/>
    <property type="match status" value="1"/>
</dbReference>
<accession>A0A6A4LGW3</accession>
<evidence type="ECO:0000256" key="3">
    <source>
        <dbReference type="ARBA" id="ARBA00022777"/>
    </source>
</evidence>
<keyword evidence="2" id="KW-0547">Nucleotide-binding</keyword>
<dbReference type="PANTHER" id="PTHR44329:SF271">
    <property type="entry name" value="ATMRK1"/>
    <property type="match status" value="1"/>
</dbReference>
<keyword evidence="3" id="KW-0418">Kinase</keyword>
<evidence type="ECO:0000259" key="8">
    <source>
        <dbReference type="PROSITE" id="PS50011"/>
    </source>
</evidence>
<comment type="caution">
    <text evidence="9">The sequence shown here is derived from an EMBL/GenBank/DDBJ whole genome shotgun (WGS) entry which is preliminary data.</text>
</comment>
<proteinExistence type="predicted"/>
<dbReference type="InterPro" id="IPR000719">
    <property type="entry name" value="Prot_kinase_dom"/>
</dbReference>
<dbReference type="GO" id="GO:0005524">
    <property type="term" value="F:ATP binding"/>
    <property type="evidence" value="ECO:0007669"/>
    <property type="project" value="UniProtKB-KW"/>
</dbReference>
<keyword evidence="4" id="KW-0067">ATP-binding</keyword>
<comment type="catalytic activity">
    <reaction evidence="6">
        <text>L-seryl-[protein] + ATP = O-phospho-L-seryl-[protein] + ADP + H(+)</text>
        <dbReference type="Rhea" id="RHEA:17989"/>
        <dbReference type="Rhea" id="RHEA-COMP:9863"/>
        <dbReference type="Rhea" id="RHEA-COMP:11604"/>
        <dbReference type="ChEBI" id="CHEBI:15378"/>
        <dbReference type="ChEBI" id="CHEBI:29999"/>
        <dbReference type="ChEBI" id="CHEBI:30616"/>
        <dbReference type="ChEBI" id="CHEBI:83421"/>
        <dbReference type="ChEBI" id="CHEBI:456216"/>
        <dbReference type="EC" id="2.7.11.1"/>
    </reaction>
</comment>
<evidence type="ECO:0000256" key="4">
    <source>
        <dbReference type="ARBA" id="ARBA00022840"/>
    </source>
</evidence>
<dbReference type="EMBL" id="QEFC01001853">
    <property type="protein sequence ID" value="KAE9455391.1"/>
    <property type="molecule type" value="Genomic_DNA"/>
</dbReference>
<name>A0A6A4LGW3_9ERIC</name>
<dbReference type="AlphaFoldDB" id="A0A6A4LGW3"/>
<comment type="catalytic activity">
    <reaction evidence="5">
        <text>L-threonyl-[protein] + ATP = O-phospho-L-threonyl-[protein] + ADP + H(+)</text>
        <dbReference type="Rhea" id="RHEA:46608"/>
        <dbReference type="Rhea" id="RHEA-COMP:11060"/>
        <dbReference type="Rhea" id="RHEA-COMP:11605"/>
        <dbReference type="ChEBI" id="CHEBI:15378"/>
        <dbReference type="ChEBI" id="CHEBI:30013"/>
        <dbReference type="ChEBI" id="CHEBI:30616"/>
        <dbReference type="ChEBI" id="CHEBI:61977"/>
        <dbReference type="ChEBI" id="CHEBI:456216"/>
        <dbReference type="EC" id="2.7.11.1"/>
    </reaction>
</comment>
<dbReference type="GO" id="GO:0004674">
    <property type="term" value="F:protein serine/threonine kinase activity"/>
    <property type="evidence" value="ECO:0007669"/>
    <property type="project" value="UniProtKB-EC"/>
</dbReference>
<reference evidence="9 10" key="1">
    <citation type="journal article" date="2019" name="Genome Biol. Evol.">
        <title>The Rhododendron genome and chromosomal organization provide insight into shared whole-genome duplications across the heath family (Ericaceae).</title>
        <authorList>
            <person name="Soza V.L."/>
            <person name="Lindsley D."/>
            <person name="Waalkes A."/>
            <person name="Ramage E."/>
            <person name="Patwardhan R.P."/>
            <person name="Burton J.N."/>
            <person name="Adey A."/>
            <person name="Kumar A."/>
            <person name="Qiu R."/>
            <person name="Shendure J."/>
            <person name="Hall B."/>
        </authorList>
    </citation>
    <scope>NUCLEOTIDE SEQUENCE [LARGE SCALE GENOMIC DNA]</scope>
    <source>
        <strain evidence="9">RSF 1966-606</strain>
    </source>
</reference>
<dbReference type="InterPro" id="IPR001245">
    <property type="entry name" value="Ser-Thr/Tyr_kinase_cat_dom"/>
</dbReference>
<dbReference type="InterPro" id="IPR011009">
    <property type="entry name" value="Kinase-like_dom_sf"/>
</dbReference>
<evidence type="ECO:0000256" key="5">
    <source>
        <dbReference type="ARBA" id="ARBA00047899"/>
    </source>
</evidence>
<dbReference type="Gene3D" id="3.30.200.20">
    <property type="entry name" value="Phosphorylase Kinase, domain 1"/>
    <property type="match status" value="1"/>
</dbReference>
<keyword evidence="10" id="KW-1185">Reference proteome</keyword>
<dbReference type="PANTHER" id="PTHR44329">
    <property type="entry name" value="SERINE/THREONINE-PROTEIN KINASE TNNI3K-RELATED"/>
    <property type="match status" value="1"/>
</dbReference>
<evidence type="ECO:0000256" key="2">
    <source>
        <dbReference type="ARBA" id="ARBA00022741"/>
    </source>
</evidence>
<evidence type="ECO:0000313" key="9">
    <source>
        <dbReference type="EMBL" id="KAE9455391.1"/>
    </source>
</evidence>
<evidence type="ECO:0000256" key="6">
    <source>
        <dbReference type="ARBA" id="ARBA00048679"/>
    </source>
</evidence>
<feature type="non-terminal residue" evidence="9">
    <location>
        <position position="1"/>
    </location>
</feature>
<dbReference type="OrthoDB" id="4062651at2759"/>
<organism evidence="9 10">
    <name type="scientific">Rhododendron williamsianum</name>
    <dbReference type="NCBI Taxonomy" id="262921"/>
    <lineage>
        <taxon>Eukaryota</taxon>
        <taxon>Viridiplantae</taxon>
        <taxon>Streptophyta</taxon>
        <taxon>Embryophyta</taxon>
        <taxon>Tracheophyta</taxon>
        <taxon>Spermatophyta</taxon>
        <taxon>Magnoliopsida</taxon>
        <taxon>eudicotyledons</taxon>
        <taxon>Gunneridae</taxon>
        <taxon>Pentapetalae</taxon>
        <taxon>asterids</taxon>
        <taxon>Ericales</taxon>
        <taxon>Ericaceae</taxon>
        <taxon>Ericoideae</taxon>
        <taxon>Rhodoreae</taxon>
        <taxon>Rhododendron</taxon>
    </lineage>
</organism>
<evidence type="ECO:0000313" key="10">
    <source>
        <dbReference type="Proteomes" id="UP000428333"/>
    </source>
</evidence>
<sequence length="327" mass="36157">MDVKTDENVGENPKPENLGSEEGMLRSNSRLKSIGSLSGKNMLVKGTGSFSSKDMFFRADQIDLKSLDVQLEKHLSRVWSRNMEANRPKEEWEIDLAKLDLRYLVARGTYGTVYRATYDSQDVAVKLLDWGEDGMSTTAETAALRASFQQEVAVWHKLDHPNVTKFVGASMGTSNLKVPSESLTSLPSRACCVVVEYLPGTLKKFLYSNRKKKLALKIVIQLALDLSRGFGVCLWEIYCCDLPYPDLSFAEVSSAVVRQNLRPDIPRCCPSSVANIMKKCWDANPEKRPNMNEVVSLLEAIDASKGGGMIPEGQGSGCFCFAPARGP</sequence>
<protein>
    <recommendedName>
        <fullName evidence="8">Protein kinase domain-containing protein</fullName>
    </recommendedName>
</protein>
<evidence type="ECO:0000256" key="1">
    <source>
        <dbReference type="ARBA" id="ARBA00022679"/>
    </source>
</evidence>
<dbReference type="PROSITE" id="PS50011">
    <property type="entry name" value="PROTEIN_KINASE_DOM"/>
    <property type="match status" value="1"/>
</dbReference>
<gene>
    <name evidence="9" type="ORF">C3L33_12717</name>
</gene>
<dbReference type="Proteomes" id="UP000428333">
    <property type="component" value="Linkage Group LG07"/>
</dbReference>
<evidence type="ECO:0000256" key="7">
    <source>
        <dbReference type="SAM" id="MobiDB-lite"/>
    </source>
</evidence>
<dbReference type="GO" id="GO:0005886">
    <property type="term" value="C:plasma membrane"/>
    <property type="evidence" value="ECO:0007669"/>
    <property type="project" value="TreeGrafter"/>
</dbReference>
<feature type="region of interest" description="Disordered" evidence="7">
    <location>
        <begin position="1"/>
        <end position="25"/>
    </location>
</feature>
<keyword evidence="1" id="KW-0808">Transferase</keyword>
<dbReference type="Pfam" id="PF07714">
    <property type="entry name" value="PK_Tyr_Ser-Thr"/>
    <property type="match status" value="2"/>
</dbReference>
<dbReference type="FunFam" id="3.30.200.20:FF:000034">
    <property type="entry name" value="Kinase suppressor of Ras 1"/>
    <property type="match status" value="1"/>
</dbReference>
<dbReference type="InterPro" id="IPR051681">
    <property type="entry name" value="Ser/Thr_Kinases-Pseudokinases"/>
</dbReference>
<dbReference type="Gene3D" id="1.10.510.10">
    <property type="entry name" value="Transferase(Phosphotransferase) domain 1"/>
    <property type="match status" value="1"/>
</dbReference>